<protein>
    <submittedName>
        <fullName evidence="1">Uncharacterized protein</fullName>
    </submittedName>
</protein>
<gene>
    <name evidence="1" type="ORF">OU5_1733</name>
</gene>
<dbReference type="AlphaFoldDB" id="A0A024E7P7"/>
<reference evidence="1 2" key="1">
    <citation type="journal article" date="2012" name="J. Bacteriol.">
        <title>Genome sequence of cold-adapted Pseudomonas mandelii strain JR-1.</title>
        <authorList>
            <person name="Jang S.H."/>
            <person name="Kim J."/>
            <person name="Kim J."/>
            <person name="Hong S."/>
            <person name="Lee C."/>
        </authorList>
    </citation>
    <scope>NUCLEOTIDE SEQUENCE [LARGE SCALE GENOMIC DNA]</scope>
    <source>
        <strain evidence="1 2">JR-1</strain>
    </source>
</reference>
<accession>A0A024E7P7</accession>
<organism evidence="1 2">
    <name type="scientific">Pseudomonas mandelii JR-1</name>
    <dbReference type="NCBI Taxonomy" id="1147786"/>
    <lineage>
        <taxon>Bacteria</taxon>
        <taxon>Pseudomonadati</taxon>
        <taxon>Pseudomonadota</taxon>
        <taxon>Gammaproteobacteria</taxon>
        <taxon>Pseudomonadales</taxon>
        <taxon>Pseudomonadaceae</taxon>
        <taxon>Pseudomonas</taxon>
    </lineage>
</organism>
<name>A0A024E7P7_9PSED</name>
<dbReference type="KEGG" id="pman:OU5_1733"/>
<dbReference type="HOGENOM" id="CLU_2975914_0_0_6"/>
<evidence type="ECO:0000313" key="2">
    <source>
        <dbReference type="Proteomes" id="UP000026913"/>
    </source>
</evidence>
<sequence>MCHGCFSRWLPSQRVNRNKKTRRVSGALGSLSKISASVGARLAREGDLEDAFAGKPRS</sequence>
<dbReference type="EMBL" id="CP005960">
    <property type="protein sequence ID" value="AHZ68812.1"/>
    <property type="molecule type" value="Genomic_DNA"/>
</dbReference>
<proteinExistence type="predicted"/>
<dbReference type="Proteomes" id="UP000026913">
    <property type="component" value="Chromosome"/>
</dbReference>
<evidence type="ECO:0000313" key="1">
    <source>
        <dbReference type="EMBL" id="AHZ68812.1"/>
    </source>
</evidence>